<gene>
    <name evidence="8" type="ORF">QQ020_11020</name>
</gene>
<dbReference type="InterPro" id="IPR007630">
    <property type="entry name" value="RNA_pol_sigma70_r4"/>
</dbReference>
<evidence type="ECO:0000256" key="2">
    <source>
        <dbReference type="ARBA" id="ARBA00023015"/>
    </source>
</evidence>
<keyword evidence="9" id="KW-1185">Reference proteome</keyword>
<proteinExistence type="inferred from homology"/>
<dbReference type="SUPFAM" id="SSF88659">
    <property type="entry name" value="Sigma3 and sigma4 domains of RNA polymerase sigma factors"/>
    <property type="match status" value="1"/>
</dbReference>
<dbReference type="InterPro" id="IPR039425">
    <property type="entry name" value="RNA_pol_sigma-70-like"/>
</dbReference>
<keyword evidence="3" id="KW-0731">Sigma factor</keyword>
<evidence type="ECO:0000256" key="5">
    <source>
        <dbReference type="ARBA" id="ARBA00023163"/>
    </source>
</evidence>
<protein>
    <submittedName>
        <fullName evidence="8">Sigma-70 family RNA polymerase sigma factor</fullName>
    </submittedName>
</protein>
<dbReference type="Gene3D" id="1.10.10.10">
    <property type="entry name" value="Winged helix-like DNA-binding domain superfamily/Winged helix DNA-binding domain"/>
    <property type="match status" value="1"/>
</dbReference>
<reference evidence="8" key="1">
    <citation type="submission" date="2023-06" db="EMBL/GenBank/DDBJ databases">
        <title>Genomic of Agaribacillus aureum.</title>
        <authorList>
            <person name="Wang G."/>
        </authorList>
    </citation>
    <scope>NUCLEOTIDE SEQUENCE</scope>
    <source>
        <strain evidence="8">BMA12</strain>
    </source>
</reference>
<dbReference type="PANTHER" id="PTHR43133">
    <property type="entry name" value="RNA POLYMERASE ECF-TYPE SIGMA FACTO"/>
    <property type="match status" value="1"/>
</dbReference>
<name>A0ABT8L6C7_9BACT</name>
<keyword evidence="2" id="KW-0805">Transcription regulation</keyword>
<dbReference type="NCBIfam" id="TIGR02937">
    <property type="entry name" value="sigma70-ECF"/>
    <property type="match status" value="1"/>
</dbReference>
<evidence type="ECO:0000259" key="6">
    <source>
        <dbReference type="Pfam" id="PF04542"/>
    </source>
</evidence>
<dbReference type="InterPro" id="IPR007627">
    <property type="entry name" value="RNA_pol_sigma70_r2"/>
</dbReference>
<keyword evidence="4" id="KW-0238">DNA-binding</keyword>
<dbReference type="CDD" id="cd06171">
    <property type="entry name" value="Sigma70_r4"/>
    <property type="match status" value="1"/>
</dbReference>
<sequence length="194" mass="22832">MNSNYHISDEQILQEQTWVEAAQKDPEKFDKLYDRYFEGIFSFVFRRTDDEGVAADITSQTFLAALQSIKKYRFKGLPFSAWLYKIAANQVNKYYRTTKKNVIFSLEESLIGKLMVETNEDTNEEQISLLVAHLKQLPTEDVMVLELRFFEEKSFKEIAYILEITESGAKMRTYRAVNKLKKIFDANLMRYEKA</sequence>
<evidence type="ECO:0000256" key="3">
    <source>
        <dbReference type="ARBA" id="ARBA00023082"/>
    </source>
</evidence>
<dbReference type="Pfam" id="PF04542">
    <property type="entry name" value="Sigma70_r2"/>
    <property type="match status" value="1"/>
</dbReference>
<feature type="domain" description="RNA polymerase sigma-70 region 2" evidence="6">
    <location>
        <begin position="32"/>
        <end position="99"/>
    </location>
</feature>
<dbReference type="InterPro" id="IPR036388">
    <property type="entry name" value="WH-like_DNA-bd_sf"/>
</dbReference>
<dbReference type="InterPro" id="IPR013325">
    <property type="entry name" value="RNA_pol_sigma_r2"/>
</dbReference>
<evidence type="ECO:0000313" key="9">
    <source>
        <dbReference type="Proteomes" id="UP001172083"/>
    </source>
</evidence>
<organism evidence="8 9">
    <name type="scientific">Agaribacillus aureus</name>
    <dbReference type="NCBI Taxonomy" id="3051825"/>
    <lineage>
        <taxon>Bacteria</taxon>
        <taxon>Pseudomonadati</taxon>
        <taxon>Bacteroidota</taxon>
        <taxon>Cytophagia</taxon>
        <taxon>Cytophagales</taxon>
        <taxon>Splendidivirgaceae</taxon>
        <taxon>Agaribacillus</taxon>
    </lineage>
</organism>
<dbReference type="InterPro" id="IPR014284">
    <property type="entry name" value="RNA_pol_sigma-70_dom"/>
</dbReference>
<feature type="domain" description="RNA polymerase sigma-70 region 4" evidence="7">
    <location>
        <begin position="134"/>
        <end position="182"/>
    </location>
</feature>
<comment type="similarity">
    <text evidence="1">Belongs to the sigma-70 factor family. ECF subfamily.</text>
</comment>
<evidence type="ECO:0000313" key="8">
    <source>
        <dbReference type="EMBL" id="MDN5212582.1"/>
    </source>
</evidence>
<accession>A0ABT8L6C7</accession>
<keyword evidence="5" id="KW-0804">Transcription</keyword>
<evidence type="ECO:0000256" key="4">
    <source>
        <dbReference type="ARBA" id="ARBA00023125"/>
    </source>
</evidence>
<dbReference type="SUPFAM" id="SSF88946">
    <property type="entry name" value="Sigma2 domain of RNA polymerase sigma factors"/>
    <property type="match status" value="1"/>
</dbReference>
<dbReference type="EMBL" id="JAUJEB010000001">
    <property type="protein sequence ID" value="MDN5212582.1"/>
    <property type="molecule type" value="Genomic_DNA"/>
</dbReference>
<comment type="caution">
    <text evidence="8">The sequence shown here is derived from an EMBL/GenBank/DDBJ whole genome shotgun (WGS) entry which is preliminary data.</text>
</comment>
<dbReference type="InterPro" id="IPR013324">
    <property type="entry name" value="RNA_pol_sigma_r3/r4-like"/>
</dbReference>
<evidence type="ECO:0000256" key="1">
    <source>
        <dbReference type="ARBA" id="ARBA00010641"/>
    </source>
</evidence>
<dbReference type="RefSeq" id="WP_346757899.1">
    <property type="nucleotide sequence ID" value="NZ_JAUJEB010000001.1"/>
</dbReference>
<dbReference type="Pfam" id="PF04545">
    <property type="entry name" value="Sigma70_r4"/>
    <property type="match status" value="1"/>
</dbReference>
<dbReference type="Gene3D" id="1.10.1740.10">
    <property type="match status" value="1"/>
</dbReference>
<evidence type="ECO:0000259" key="7">
    <source>
        <dbReference type="Pfam" id="PF04545"/>
    </source>
</evidence>
<dbReference type="PANTHER" id="PTHR43133:SF8">
    <property type="entry name" value="RNA POLYMERASE SIGMA FACTOR HI_1459-RELATED"/>
    <property type="match status" value="1"/>
</dbReference>
<dbReference type="Proteomes" id="UP001172083">
    <property type="component" value="Unassembled WGS sequence"/>
</dbReference>